<comment type="caution">
    <text evidence="1">The sequence shown here is derived from an EMBL/GenBank/DDBJ whole genome shotgun (WGS) entry which is preliminary data.</text>
</comment>
<name>A0AAW1Z4F1_CULAL</name>
<feature type="non-terminal residue" evidence="1">
    <location>
        <position position="75"/>
    </location>
</feature>
<organism evidence="1 2">
    <name type="scientific">Culter alburnus</name>
    <name type="common">Topmouth culter</name>
    <dbReference type="NCBI Taxonomy" id="194366"/>
    <lineage>
        <taxon>Eukaryota</taxon>
        <taxon>Metazoa</taxon>
        <taxon>Chordata</taxon>
        <taxon>Craniata</taxon>
        <taxon>Vertebrata</taxon>
        <taxon>Euteleostomi</taxon>
        <taxon>Actinopterygii</taxon>
        <taxon>Neopterygii</taxon>
        <taxon>Teleostei</taxon>
        <taxon>Ostariophysi</taxon>
        <taxon>Cypriniformes</taxon>
        <taxon>Xenocyprididae</taxon>
        <taxon>Xenocypridinae</taxon>
        <taxon>Culter</taxon>
    </lineage>
</organism>
<reference evidence="1 2" key="1">
    <citation type="submission" date="2024-05" db="EMBL/GenBank/DDBJ databases">
        <title>A high-quality chromosomal-level genome assembly of Topmouth culter (Culter alburnus).</title>
        <authorList>
            <person name="Zhao H."/>
        </authorList>
    </citation>
    <scope>NUCLEOTIDE SEQUENCE [LARGE SCALE GENOMIC DNA]</scope>
    <source>
        <strain evidence="1">CATC2023</strain>
        <tissue evidence="1">Muscle</tissue>
    </source>
</reference>
<feature type="non-terminal residue" evidence="1">
    <location>
        <position position="1"/>
    </location>
</feature>
<protein>
    <submittedName>
        <fullName evidence="1">Uncharacterized protein</fullName>
    </submittedName>
</protein>
<keyword evidence="2" id="KW-1185">Reference proteome</keyword>
<dbReference type="AlphaFoldDB" id="A0AAW1Z4F1"/>
<dbReference type="Proteomes" id="UP001479290">
    <property type="component" value="Unassembled WGS sequence"/>
</dbReference>
<proteinExistence type="predicted"/>
<evidence type="ECO:0000313" key="2">
    <source>
        <dbReference type="Proteomes" id="UP001479290"/>
    </source>
</evidence>
<sequence>FFRFLSLTFQCPEPNNIEWAKLTQIIQQEDPDAFMSFLCSFSELKKIVMILDCLSEMWTVQTLQIIQNCSSLTEL</sequence>
<evidence type="ECO:0000313" key="1">
    <source>
        <dbReference type="EMBL" id="KAK9955878.1"/>
    </source>
</evidence>
<dbReference type="EMBL" id="JAWDJR010000021">
    <property type="protein sequence ID" value="KAK9955878.1"/>
    <property type="molecule type" value="Genomic_DNA"/>
</dbReference>
<gene>
    <name evidence="1" type="ORF">ABG768_015723</name>
</gene>
<accession>A0AAW1Z4F1</accession>